<comment type="subcellular location">
    <subcellularLocation>
        <location evidence="1">Periplasm</location>
    </subcellularLocation>
</comment>
<evidence type="ECO:0000256" key="3">
    <source>
        <dbReference type="SAM" id="SignalP"/>
    </source>
</evidence>
<dbReference type="Gene3D" id="3.40.190.10">
    <property type="entry name" value="Periplasmic binding protein-like II"/>
    <property type="match status" value="2"/>
</dbReference>
<evidence type="ECO:0000313" key="4">
    <source>
        <dbReference type="EMBL" id="KIQ69309.1"/>
    </source>
</evidence>
<keyword evidence="5" id="KW-1185">Reference proteome</keyword>
<dbReference type="InterPro" id="IPR006059">
    <property type="entry name" value="SBP"/>
</dbReference>
<name>A0A0D0Q461_9RHOB</name>
<dbReference type="STRING" id="1123501.Wenmar_02382"/>
<dbReference type="Proteomes" id="UP000035100">
    <property type="component" value="Unassembled WGS sequence"/>
</dbReference>
<dbReference type="GO" id="GO:0042597">
    <property type="term" value="C:periplasmic space"/>
    <property type="evidence" value="ECO:0007669"/>
    <property type="project" value="UniProtKB-SubCell"/>
</dbReference>
<proteinExistence type="inferred from homology"/>
<keyword evidence="3" id="KW-0732">Signal</keyword>
<dbReference type="RefSeq" id="WP_018303246.1">
    <property type="nucleotide sequence ID" value="NZ_KB902292.1"/>
</dbReference>
<feature type="signal peptide" evidence="3">
    <location>
        <begin position="1"/>
        <end position="23"/>
    </location>
</feature>
<dbReference type="SUPFAM" id="SSF53850">
    <property type="entry name" value="Periplasmic binding protein-like II"/>
    <property type="match status" value="1"/>
</dbReference>
<gene>
    <name evidence="4" type="ORF">Wenmar_02382</name>
</gene>
<protein>
    <submittedName>
        <fullName evidence="4">Carbohydrate ABC transporter substrate-binding protein, CUT1 family</fullName>
    </submittedName>
</protein>
<dbReference type="AlphaFoldDB" id="A0A0D0Q461"/>
<dbReference type="InterPro" id="IPR050490">
    <property type="entry name" value="Bact_solute-bd_prot1"/>
</dbReference>
<sequence length="426" mass="45415">MTNRLTRSTALATLLALSGGALSAQELSVLIDNNAATQAAFDALIAAYTEQNPDVSFDIELRPGGGEGDNIVKTRLATGEMADIFSYNSGSLFQALRPDRTLVAIGDLPNVAALNESFLQTVMDGEGNVYGVPYEAAMGGGILYHVPTYEELGLEVPTTWEEFMANNAVIAEQTDKAPVIQTYRDTWTSQLFVLADYFNVQAANPDFAEQYTANQAHYADTPAAQAGFQRLQEVYEAGYLNEDFGAASFDDGLRMVATGEGVHYPMLTFSLGSIQQNNPDLIDDVGFFAQPGDSADSNGLTIWLPAAVYIPQSSDNIDAAKDFLNFVASPEGCAAIVAANGATGPMLVPNCDLPEDVPTAVSDMLPYFEREGGTAPALEFLSPVKGPALEQLTVEVGSGIRDAASAAELYDQDVAKQARQLGLEGW</sequence>
<dbReference type="eggNOG" id="COG1653">
    <property type="taxonomic scope" value="Bacteria"/>
</dbReference>
<dbReference type="Pfam" id="PF01547">
    <property type="entry name" value="SBP_bac_1"/>
    <property type="match status" value="1"/>
</dbReference>
<evidence type="ECO:0000313" key="5">
    <source>
        <dbReference type="Proteomes" id="UP000035100"/>
    </source>
</evidence>
<reference evidence="4 5" key="1">
    <citation type="submission" date="2013-01" db="EMBL/GenBank/DDBJ databases">
        <authorList>
            <person name="Fiebig A."/>
            <person name="Goeker M."/>
            <person name="Klenk H.-P.P."/>
        </authorList>
    </citation>
    <scope>NUCLEOTIDE SEQUENCE [LARGE SCALE GENOMIC DNA]</scope>
    <source>
        <strain evidence="4 5">DSM 24838</strain>
    </source>
</reference>
<accession>A0A0D0Q461</accession>
<dbReference type="EMBL" id="AONG01000010">
    <property type="protein sequence ID" value="KIQ69309.1"/>
    <property type="molecule type" value="Genomic_DNA"/>
</dbReference>
<comment type="similarity">
    <text evidence="2">Belongs to the bacterial solute-binding protein 1 family.</text>
</comment>
<organism evidence="4 5">
    <name type="scientific">Wenxinia marina DSM 24838</name>
    <dbReference type="NCBI Taxonomy" id="1123501"/>
    <lineage>
        <taxon>Bacteria</taxon>
        <taxon>Pseudomonadati</taxon>
        <taxon>Pseudomonadota</taxon>
        <taxon>Alphaproteobacteria</taxon>
        <taxon>Rhodobacterales</taxon>
        <taxon>Roseobacteraceae</taxon>
        <taxon>Wenxinia</taxon>
    </lineage>
</organism>
<evidence type="ECO:0000256" key="1">
    <source>
        <dbReference type="ARBA" id="ARBA00004418"/>
    </source>
</evidence>
<dbReference type="PANTHER" id="PTHR43649">
    <property type="entry name" value="ARABINOSE-BINDING PROTEIN-RELATED"/>
    <property type="match status" value="1"/>
</dbReference>
<dbReference type="OrthoDB" id="2509690at2"/>
<evidence type="ECO:0000256" key="2">
    <source>
        <dbReference type="ARBA" id="ARBA00008520"/>
    </source>
</evidence>
<feature type="chain" id="PRO_5002219156" evidence="3">
    <location>
        <begin position="24"/>
        <end position="426"/>
    </location>
</feature>
<dbReference type="PATRIC" id="fig|1123501.6.peg.2494"/>
<comment type="caution">
    <text evidence="4">The sequence shown here is derived from an EMBL/GenBank/DDBJ whole genome shotgun (WGS) entry which is preliminary data.</text>
</comment>